<sequence length="611" mass="68440">MDETAAPWARSLLRTSLRYAKSPLSPVDVVITGFTDDPEKVEYIRILIYHILHGRDIVACYNLVLSVVLAGFTLRHFITKRRDQRRWKERCCSPSSSKQADKPASSSSSSTLQGIQSPPDSVKLDVDLERQPLLGSAARPNRGSLSNTLQAWLMYQPQPVPFINRTLPPNETSLFVLAYVALNVFFQFFQSPLHPKYFFAFADRIGYVFIVNLPLLYLLAAKNQPLSFLTGYSYESLNIFHRRVGELMCFAALAHTVCFVAWQVWCCPAWLLDGNLWDFLTGQRNLLGMVALIACGLLYATSLASFRARCYELFLARPYVLASLAIFLVDRLVWRRSLKSESFTADMEVLEDGQTLLLSANWSMSHQPDQPVYSWLRYSIRHGWKPMDHVFVTIPSLGRTHSLQTHPFTIASAAPRHHDAPEAGTPQHAWLSLLIRARDGFTHDLLEYAHSHSNVRVRLDGPYGSPGALEMLRACDSKVLIAGGSGIAVVFPLAWALAQHPAPDDAPGRRDIYLLWVVHSRSHLSWLPQERLDELAEAGIQITIPGPTAEAGRPDIAGYLAELGTRAQMRRQKLGVVVSGPDNLNRAARNACALAVRDGTKIRLSVEKFGW</sequence>
<dbReference type="InterPro" id="IPR013112">
    <property type="entry name" value="FAD-bd_8"/>
</dbReference>
<evidence type="ECO:0000256" key="2">
    <source>
        <dbReference type="ARBA" id="ARBA00022448"/>
    </source>
</evidence>
<dbReference type="InterPro" id="IPR013130">
    <property type="entry name" value="Fe3_Rdtase_TM_dom"/>
</dbReference>
<dbReference type="Pfam" id="PF01794">
    <property type="entry name" value="Ferric_reduct"/>
    <property type="match status" value="1"/>
</dbReference>
<dbReference type="PANTHER" id="PTHR32361">
    <property type="entry name" value="FERRIC/CUPRIC REDUCTASE TRANSMEMBRANE COMPONENT"/>
    <property type="match status" value="1"/>
</dbReference>
<keyword evidence="4 9" id="KW-1133">Transmembrane helix</keyword>
<dbReference type="EMBL" id="JAQQWL010000011">
    <property type="protein sequence ID" value="KAK8049640.1"/>
    <property type="molecule type" value="Genomic_DNA"/>
</dbReference>
<dbReference type="Pfam" id="PF08022">
    <property type="entry name" value="FAD_binding_8"/>
    <property type="match status" value="1"/>
</dbReference>
<evidence type="ECO:0000256" key="9">
    <source>
        <dbReference type="SAM" id="Phobius"/>
    </source>
</evidence>
<dbReference type="GeneID" id="92095842"/>
<evidence type="ECO:0000256" key="4">
    <source>
        <dbReference type="ARBA" id="ARBA00022989"/>
    </source>
</evidence>
<dbReference type="InterPro" id="IPR051410">
    <property type="entry name" value="Ferric/Cupric_Reductase"/>
</dbReference>
<keyword evidence="6 9" id="KW-0472">Membrane</keyword>
<feature type="domain" description="FAD-binding FR-type" evidence="10">
    <location>
        <begin position="325"/>
        <end position="469"/>
    </location>
</feature>
<dbReference type="CDD" id="cd06186">
    <property type="entry name" value="NOX_Duox_like_FAD_NADP"/>
    <property type="match status" value="1"/>
</dbReference>
<evidence type="ECO:0000256" key="1">
    <source>
        <dbReference type="ARBA" id="ARBA00004141"/>
    </source>
</evidence>
<name>A0ABR1TUW2_9PEZI</name>
<dbReference type="SFLD" id="SFLDG01168">
    <property type="entry name" value="Ferric_reductase_subgroup_(FRE"/>
    <property type="match status" value="1"/>
</dbReference>
<comment type="subcellular location">
    <subcellularLocation>
        <location evidence="1">Membrane</location>
        <topology evidence="1">Multi-pass membrane protein</topology>
    </subcellularLocation>
</comment>
<feature type="transmembrane region" description="Helical" evidence="9">
    <location>
        <begin position="174"/>
        <end position="193"/>
    </location>
</feature>
<evidence type="ECO:0000313" key="11">
    <source>
        <dbReference type="EMBL" id="KAK8049640.1"/>
    </source>
</evidence>
<keyword evidence="3 9" id="KW-0812">Transmembrane</keyword>
<proteinExistence type="predicted"/>
<organism evidence="11 12">
    <name type="scientific">Apiospora phragmitis</name>
    <dbReference type="NCBI Taxonomy" id="2905665"/>
    <lineage>
        <taxon>Eukaryota</taxon>
        <taxon>Fungi</taxon>
        <taxon>Dikarya</taxon>
        <taxon>Ascomycota</taxon>
        <taxon>Pezizomycotina</taxon>
        <taxon>Sordariomycetes</taxon>
        <taxon>Xylariomycetidae</taxon>
        <taxon>Amphisphaeriales</taxon>
        <taxon>Apiosporaceae</taxon>
        <taxon>Apiospora</taxon>
    </lineage>
</organism>
<evidence type="ECO:0000256" key="8">
    <source>
        <dbReference type="SAM" id="MobiDB-lite"/>
    </source>
</evidence>
<reference evidence="11 12" key="1">
    <citation type="submission" date="2023-01" db="EMBL/GenBank/DDBJ databases">
        <title>Analysis of 21 Apiospora genomes using comparative genomics revels a genus with tremendous synthesis potential of carbohydrate active enzymes and secondary metabolites.</title>
        <authorList>
            <person name="Sorensen T."/>
        </authorList>
    </citation>
    <scope>NUCLEOTIDE SEQUENCE [LARGE SCALE GENOMIC DNA]</scope>
    <source>
        <strain evidence="11 12">CBS 135458</strain>
    </source>
</reference>
<feature type="region of interest" description="Disordered" evidence="8">
    <location>
        <begin position="88"/>
        <end position="120"/>
    </location>
</feature>
<feature type="transmembrane region" description="Helical" evidence="9">
    <location>
        <begin position="244"/>
        <end position="265"/>
    </location>
</feature>
<evidence type="ECO:0000256" key="6">
    <source>
        <dbReference type="ARBA" id="ARBA00023136"/>
    </source>
</evidence>
<evidence type="ECO:0000259" key="10">
    <source>
        <dbReference type="PROSITE" id="PS51384"/>
    </source>
</evidence>
<feature type="transmembrane region" description="Helical" evidence="9">
    <location>
        <begin position="285"/>
        <end position="306"/>
    </location>
</feature>
<dbReference type="InterPro" id="IPR017927">
    <property type="entry name" value="FAD-bd_FR_type"/>
</dbReference>
<dbReference type="PANTHER" id="PTHR32361:SF9">
    <property type="entry name" value="FERRIC REDUCTASE TRANSMEMBRANE COMPONENT 3-RELATED"/>
    <property type="match status" value="1"/>
</dbReference>
<feature type="transmembrane region" description="Helical" evidence="9">
    <location>
        <begin position="59"/>
        <end position="78"/>
    </location>
</feature>
<dbReference type="Proteomes" id="UP001480595">
    <property type="component" value="Unassembled WGS sequence"/>
</dbReference>
<dbReference type="RefSeq" id="XP_066711889.1">
    <property type="nucleotide sequence ID" value="XM_066862779.1"/>
</dbReference>
<evidence type="ECO:0000256" key="3">
    <source>
        <dbReference type="ARBA" id="ARBA00022692"/>
    </source>
</evidence>
<dbReference type="InterPro" id="IPR039261">
    <property type="entry name" value="FNR_nucleotide-bd"/>
</dbReference>
<protein>
    <recommendedName>
        <fullName evidence="10">FAD-binding FR-type domain-containing protein</fullName>
    </recommendedName>
</protein>
<feature type="compositionally biased region" description="Low complexity" evidence="8">
    <location>
        <begin position="93"/>
        <end position="110"/>
    </location>
</feature>
<comment type="caution">
    <text evidence="11">The sequence shown here is derived from an EMBL/GenBank/DDBJ whole genome shotgun (WGS) entry which is preliminary data.</text>
</comment>
<feature type="transmembrane region" description="Helical" evidence="9">
    <location>
        <begin position="318"/>
        <end position="334"/>
    </location>
</feature>
<dbReference type="SFLD" id="SFLDS00052">
    <property type="entry name" value="Ferric_Reductase_Domain"/>
    <property type="match status" value="1"/>
</dbReference>
<dbReference type="SUPFAM" id="SSF52343">
    <property type="entry name" value="Ferredoxin reductase-like, C-terminal NADP-linked domain"/>
    <property type="match status" value="1"/>
</dbReference>
<dbReference type="PROSITE" id="PS51384">
    <property type="entry name" value="FAD_FR"/>
    <property type="match status" value="1"/>
</dbReference>
<gene>
    <name evidence="11" type="ORF">PG994_011370</name>
</gene>
<dbReference type="Gene3D" id="3.40.50.80">
    <property type="entry name" value="Nucleotide-binding domain of ferredoxin-NADP reductase (FNR) module"/>
    <property type="match status" value="1"/>
</dbReference>
<evidence type="ECO:0000313" key="12">
    <source>
        <dbReference type="Proteomes" id="UP001480595"/>
    </source>
</evidence>
<feature type="transmembrane region" description="Helical" evidence="9">
    <location>
        <begin position="205"/>
        <end position="223"/>
    </location>
</feature>
<keyword evidence="5" id="KW-0406">Ion transport</keyword>
<keyword evidence="2" id="KW-0813">Transport</keyword>
<accession>A0ABR1TUW2</accession>
<keyword evidence="12" id="KW-1185">Reference proteome</keyword>
<keyword evidence="7" id="KW-0325">Glycoprotein</keyword>
<evidence type="ECO:0000256" key="5">
    <source>
        <dbReference type="ARBA" id="ARBA00023065"/>
    </source>
</evidence>
<evidence type="ECO:0000256" key="7">
    <source>
        <dbReference type="ARBA" id="ARBA00023180"/>
    </source>
</evidence>